<keyword evidence="2" id="KW-1185">Reference proteome</keyword>
<dbReference type="EMBL" id="JAUDUY010000002">
    <property type="protein sequence ID" value="MDM9631089.1"/>
    <property type="molecule type" value="Genomic_DNA"/>
</dbReference>
<dbReference type="Proteomes" id="UP001174839">
    <property type="component" value="Unassembled WGS sequence"/>
</dbReference>
<dbReference type="RefSeq" id="WP_289724442.1">
    <property type="nucleotide sequence ID" value="NZ_JAUDUY010000002.1"/>
</dbReference>
<gene>
    <name evidence="1" type="ORF">QU605_06395</name>
</gene>
<comment type="caution">
    <text evidence="1">The sequence shown here is derived from an EMBL/GenBank/DDBJ whole genome shotgun (WGS) entry which is preliminary data.</text>
</comment>
<evidence type="ECO:0000313" key="2">
    <source>
        <dbReference type="Proteomes" id="UP001174839"/>
    </source>
</evidence>
<proteinExistence type="predicted"/>
<evidence type="ECO:0000313" key="1">
    <source>
        <dbReference type="EMBL" id="MDM9631089.1"/>
    </source>
</evidence>
<protein>
    <submittedName>
        <fullName evidence="1">Uncharacterized protein</fullName>
    </submittedName>
</protein>
<accession>A0ABT7WE53</accession>
<organism evidence="1 2">
    <name type="scientific">Robiginitalea aurantiaca</name>
    <dbReference type="NCBI Taxonomy" id="3056915"/>
    <lineage>
        <taxon>Bacteria</taxon>
        <taxon>Pseudomonadati</taxon>
        <taxon>Bacteroidota</taxon>
        <taxon>Flavobacteriia</taxon>
        <taxon>Flavobacteriales</taxon>
        <taxon>Flavobacteriaceae</taxon>
        <taxon>Robiginitalea</taxon>
    </lineage>
</organism>
<name>A0ABT7WE53_9FLAO</name>
<sequence>MAGTALLFSGCQEGDNPIDEINANETRGAILRTVTILSSELPIGDAEGFFSVEQEIQSQEDGKNIEFVEVYVAFRDNTGDTDSKDEVLHETIDPSTFTIGEFGYPRFTNTITLAEMSSTLGLTGDQVQGGDQFVIRYELVLDDGRRYSIGDNTNTLTGSFFSSPFQYTADIVCPPIGPAPGVYTVNMQDSFGDGWQTTTGDGGPGLTLTLSTGEVFEVGLCSPYETPSYACIDNDTEGTATITVPAGVESAEWFFPGDFYGEISFQIIHPSGAVIADIGTGTEAGPVLINYCFDY</sequence>
<reference evidence="1" key="1">
    <citation type="submission" date="2023-06" db="EMBL/GenBank/DDBJ databases">
        <title>Robiginitalea aurantiacus sp. nov. and Algoriphagus sediminis sp. nov., isolated from coastal sediment.</title>
        <authorList>
            <person name="Zhou Z.Y."/>
            <person name="An J."/>
            <person name="Jia Y.W."/>
            <person name="Du Z.J."/>
        </authorList>
    </citation>
    <scope>NUCLEOTIDE SEQUENCE</scope>
    <source>
        <strain evidence="1">M39</strain>
    </source>
</reference>